<sequence>MDISSAQQLRLTESEALIESSFRRLIASIESERSKIHSTWSQIEEEQTDTSDELERLKLDTEEWCHAERAKIDNQWKRIDKLRENMSVLWTGDKKEVLQINCSGSYFSLPKRLLSAVEGSYLNHMFSDSFIKNVPRDSEERFFLDFNPDCFAIVIDWLKLQETKRDEPPPQIPAEQQQNMDLLAQALNLKPFLRLNAVSQSHATSLRVRGNEIEATHMGWQVITAEAPLKMSGNSYFEVHILVNPDPKTDRLAIGVCGHVPQGTEAHSIRIRDSILYNSNVGLIGPSIEVSNVAEKLQFAQGSVIGVKHEIATRTLHFYFNRLSIGSCSIKAEALERMQVMYPIFALHVPEQKIHADFSLNGPMGSRSHEKTSTLDKSAMKSSSPTKSLR</sequence>
<dbReference type="InterPro" id="IPR011333">
    <property type="entry name" value="SKP1/BTB/POZ_sf"/>
</dbReference>
<organism evidence="3 4">
    <name type="scientific">Polarella glacialis</name>
    <name type="common">Dinoflagellate</name>
    <dbReference type="NCBI Taxonomy" id="89957"/>
    <lineage>
        <taxon>Eukaryota</taxon>
        <taxon>Sar</taxon>
        <taxon>Alveolata</taxon>
        <taxon>Dinophyceae</taxon>
        <taxon>Suessiales</taxon>
        <taxon>Suessiaceae</taxon>
        <taxon>Polarella</taxon>
    </lineage>
</organism>
<protein>
    <recommendedName>
        <fullName evidence="2">B30.2/SPRY domain-containing protein</fullName>
    </recommendedName>
</protein>
<keyword evidence="4" id="KW-1185">Reference proteome</keyword>
<accession>A0A813FXR8</accession>
<dbReference type="Gene3D" id="2.60.120.920">
    <property type="match status" value="1"/>
</dbReference>
<dbReference type="Pfam" id="PF00622">
    <property type="entry name" value="SPRY"/>
    <property type="match status" value="1"/>
</dbReference>
<dbReference type="OMA" id="LDTEEWC"/>
<feature type="compositionally biased region" description="Polar residues" evidence="1">
    <location>
        <begin position="380"/>
        <end position="390"/>
    </location>
</feature>
<evidence type="ECO:0000313" key="3">
    <source>
        <dbReference type="EMBL" id="CAE8618469.1"/>
    </source>
</evidence>
<dbReference type="EMBL" id="CAJNNV010026545">
    <property type="protein sequence ID" value="CAE8618469.1"/>
    <property type="molecule type" value="Genomic_DNA"/>
</dbReference>
<evidence type="ECO:0000259" key="2">
    <source>
        <dbReference type="PROSITE" id="PS50188"/>
    </source>
</evidence>
<reference evidence="3" key="1">
    <citation type="submission" date="2021-02" db="EMBL/GenBank/DDBJ databases">
        <authorList>
            <person name="Dougan E. K."/>
            <person name="Rhodes N."/>
            <person name="Thang M."/>
            <person name="Chan C."/>
        </authorList>
    </citation>
    <scope>NUCLEOTIDE SEQUENCE</scope>
</reference>
<evidence type="ECO:0000313" key="4">
    <source>
        <dbReference type="Proteomes" id="UP000654075"/>
    </source>
</evidence>
<dbReference type="Gene3D" id="3.30.710.10">
    <property type="entry name" value="Potassium Channel Kv1.1, Chain A"/>
    <property type="match status" value="1"/>
</dbReference>
<dbReference type="GO" id="GO:0051260">
    <property type="term" value="P:protein homooligomerization"/>
    <property type="evidence" value="ECO:0007669"/>
    <property type="project" value="InterPro"/>
</dbReference>
<dbReference type="SUPFAM" id="SSF54695">
    <property type="entry name" value="POZ domain"/>
    <property type="match status" value="1"/>
</dbReference>
<dbReference type="InterPro" id="IPR003877">
    <property type="entry name" value="SPRY_dom"/>
</dbReference>
<dbReference type="OrthoDB" id="2414723at2759"/>
<feature type="region of interest" description="Disordered" evidence="1">
    <location>
        <begin position="360"/>
        <end position="390"/>
    </location>
</feature>
<dbReference type="Proteomes" id="UP000654075">
    <property type="component" value="Unassembled WGS sequence"/>
</dbReference>
<comment type="caution">
    <text evidence="3">The sequence shown here is derived from an EMBL/GenBank/DDBJ whole genome shotgun (WGS) entry which is preliminary data.</text>
</comment>
<name>A0A813FXR8_POLGL</name>
<evidence type="ECO:0000256" key="1">
    <source>
        <dbReference type="SAM" id="MobiDB-lite"/>
    </source>
</evidence>
<dbReference type="InterPro" id="IPR003131">
    <property type="entry name" value="T1-type_BTB"/>
</dbReference>
<dbReference type="InterPro" id="IPR001870">
    <property type="entry name" value="B30.2/SPRY"/>
</dbReference>
<dbReference type="AlphaFoldDB" id="A0A813FXR8"/>
<proteinExistence type="predicted"/>
<gene>
    <name evidence="3" type="ORF">PGLA1383_LOCUS36087</name>
</gene>
<dbReference type="Pfam" id="PF02214">
    <property type="entry name" value="BTB_2"/>
    <property type="match status" value="1"/>
</dbReference>
<feature type="domain" description="B30.2/SPRY" evidence="2">
    <location>
        <begin position="167"/>
        <end position="363"/>
    </location>
</feature>
<dbReference type="PROSITE" id="PS50188">
    <property type="entry name" value="B302_SPRY"/>
    <property type="match status" value="1"/>
</dbReference>
<dbReference type="InterPro" id="IPR043136">
    <property type="entry name" value="B30.2/SPRY_sf"/>
</dbReference>